<keyword evidence="3" id="KW-1185">Reference proteome</keyword>
<dbReference type="InterPro" id="IPR018720">
    <property type="entry name" value="DUF2249"/>
</dbReference>
<gene>
    <name evidence="2" type="ORF">HIJ39_13015</name>
</gene>
<comment type="caution">
    <text evidence="2">The sequence shown here is derived from an EMBL/GenBank/DDBJ whole genome shotgun (WGS) entry which is preliminary data.</text>
</comment>
<dbReference type="RefSeq" id="WP_169100369.1">
    <property type="nucleotide sequence ID" value="NZ_JABBVZ010000045.1"/>
</dbReference>
<proteinExistence type="predicted"/>
<protein>
    <submittedName>
        <fullName evidence="2">DUF2249 domain-containing protein</fullName>
    </submittedName>
</protein>
<reference evidence="2 3" key="1">
    <citation type="submission" date="2020-04" db="EMBL/GenBank/DDBJ databases">
        <authorList>
            <person name="Zhang R."/>
            <person name="Schippers A."/>
        </authorList>
    </citation>
    <scope>NUCLEOTIDE SEQUENCE [LARGE SCALE GENOMIC DNA]</scope>
    <source>
        <strain evidence="2 3">DSM 109850</strain>
    </source>
</reference>
<name>A0A7Y0L7B9_9FIRM</name>
<evidence type="ECO:0000313" key="2">
    <source>
        <dbReference type="EMBL" id="NMP23259.1"/>
    </source>
</evidence>
<dbReference type="Pfam" id="PF10006">
    <property type="entry name" value="DUF2249"/>
    <property type="match status" value="1"/>
</dbReference>
<evidence type="ECO:0000313" key="3">
    <source>
        <dbReference type="Proteomes" id="UP000533476"/>
    </source>
</evidence>
<dbReference type="EMBL" id="JABBVZ010000045">
    <property type="protein sequence ID" value="NMP23259.1"/>
    <property type="molecule type" value="Genomic_DNA"/>
</dbReference>
<evidence type="ECO:0000259" key="1">
    <source>
        <dbReference type="Pfam" id="PF10006"/>
    </source>
</evidence>
<dbReference type="AlphaFoldDB" id="A0A7Y0L7B9"/>
<organism evidence="2 3">
    <name type="scientific">Sulfobacillus harzensis</name>
    <dbReference type="NCBI Taxonomy" id="2729629"/>
    <lineage>
        <taxon>Bacteria</taxon>
        <taxon>Bacillati</taxon>
        <taxon>Bacillota</taxon>
        <taxon>Clostridia</taxon>
        <taxon>Eubacteriales</taxon>
        <taxon>Clostridiales Family XVII. Incertae Sedis</taxon>
        <taxon>Sulfobacillus</taxon>
    </lineage>
</organism>
<dbReference type="Proteomes" id="UP000533476">
    <property type="component" value="Unassembled WGS sequence"/>
</dbReference>
<sequence length="73" mass="8124">MKELDVRPILEAGGEPFDKIMAFVTELAPGEAFRLWATFKPEPLLAVLAQRGYRGTAREMADGSWAVDFVPQD</sequence>
<accession>A0A7Y0L7B9</accession>
<feature type="domain" description="DUF2249" evidence="1">
    <location>
        <begin position="3"/>
        <end position="70"/>
    </location>
</feature>